<dbReference type="InterPro" id="IPR015424">
    <property type="entry name" value="PyrdxlP-dep_Trfase"/>
</dbReference>
<dbReference type="Proteomes" id="UP000285961">
    <property type="component" value="Unassembled WGS sequence"/>
</dbReference>
<dbReference type="Gene3D" id="3.40.640.10">
    <property type="entry name" value="Type I PLP-dependent aspartate aminotransferase-like (Major domain)"/>
    <property type="match status" value="1"/>
</dbReference>
<dbReference type="InterPro" id="IPR000653">
    <property type="entry name" value="DegT/StrS_aminotransferase"/>
</dbReference>
<dbReference type="GO" id="GO:0000271">
    <property type="term" value="P:polysaccharide biosynthetic process"/>
    <property type="evidence" value="ECO:0007669"/>
    <property type="project" value="TreeGrafter"/>
</dbReference>
<evidence type="ECO:0000256" key="5">
    <source>
        <dbReference type="ARBA" id="ARBA00022898"/>
    </source>
</evidence>
<comment type="caution">
    <text evidence="13">The sequence shown here is derived from an EMBL/GenBank/DDBJ whole genome shotgun (WGS) entry which is preliminary data.</text>
</comment>
<dbReference type="GO" id="GO:0030170">
    <property type="term" value="F:pyridoxal phosphate binding"/>
    <property type="evidence" value="ECO:0007669"/>
    <property type="project" value="TreeGrafter"/>
</dbReference>
<evidence type="ECO:0000256" key="3">
    <source>
        <dbReference type="ARBA" id="ARBA00022576"/>
    </source>
</evidence>
<dbReference type="AlphaFoldDB" id="A0A419F4W2"/>
<dbReference type="PANTHER" id="PTHR30244:SF34">
    <property type="entry name" value="DTDP-4-AMINO-4,6-DIDEOXYGALACTOSE TRANSAMINASE"/>
    <property type="match status" value="1"/>
</dbReference>
<dbReference type="EMBL" id="QZKI01000028">
    <property type="protein sequence ID" value="RJP73361.1"/>
    <property type="molecule type" value="Genomic_DNA"/>
</dbReference>
<evidence type="ECO:0000256" key="1">
    <source>
        <dbReference type="ARBA" id="ARBA00001933"/>
    </source>
</evidence>
<proteinExistence type="inferred from homology"/>
<dbReference type="GO" id="GO:0102933">
    <property type="term" value="F:GDP-4-dehydro-6-deoxy-D-mannose-4-aminotransferase activity"/>
    <property type="evidence" value="ECO:0007669"/>
    <property type="project" value="UniProtKB-EC"/>
</dbReference>
<dbReference type="InterPro" id="IPR015421">
    <property type="entry name" value="PyrdxlP-dep_Trfase_major"/>
</dbReference>
<accession>A0A419F4W2</accession>
<evidence type="ECO:0000256" key="10">
    <source>
        <dbReference type="PIRSR" id="PIRSR000390-1"/>
    </source>
</evidence>
<comment type="pathway">
    <text evidence="2">Bacterial outer membrane biogenesis; LPS O-antigen biosynthesis.</text>
</comment>
<dbReference type="FunFam" id="3.40.640.10:FF:000090">
    <property type="entry name" value="Pyridoxal phosphate-dependent aminotransferase"/>
    <property type="match status" value="1"/>
</dbReference>
<feature type="modified residue" description="N6-(pyridoxal phosphate)lysine" evidence="11">
    <location>
        <position position="186"/>
    </location>
</feature>
<evidence type="ECO:0000256" key="6">
    <source>
        <dbReference type="ARBA" id="ARBA00037999"/>
    </source>
</evidence>
<sequence>MTPKRRIPVYEPLLGQQERELLDDCIRSGWISSIGKYIPRFERQFARFCDCSHAAAVSSGTAALHLTLAALGIGRGDEVIVPSLTFVATANSVSYTGAKVVLVDVTEDTWTINPEQVESAITPRTKAVIAVHLYGHPCDMRPLLAITRPKGIKVIEDAAEAHGAEYSGKRVGSLGDAGCFSFYGNKVITTGEGGMVVTNDAELDSRVRFLRDHSMDAERRYFHPEIGYNYRMTNVQAAIGCAQMKRINAMVRTKRTLAQAYSERLRDIEGLLLPPEKEWAKSVYWLYTVVLERAFGISSAELARRLASAGIDTRPVFIPMHQLPMYATRRRFPVSERLSRNGLSLPSSPSLREKDIDHICGRIRRGKSGGMHP</sequence>
<gene>
    <name evidence="13" type="ORF">C4532_04450</name>
</gene>
<comment type="catalytic activity">
    <reaction evidence="7">
        <text>GDP-alpha-D-perosamine + 2-oxoglutarate = GDP-4-dehydro-alpha-D-rhamnose + L-glutamate</text>
        <dbReference type="Rhea" id="RHEA:36779"/>
        <dbReference type="ChEBI" id="CHEBI:16810"/>
        <dbReference type="ChEBI" id="CHEBI:29985"/>
        <dbReference type="ChEBI" id="CHEBI:57964"/>
        <dbReference type="ChEBI" id="CHEBI:73996"/>
        <dbReference type="EC" id="2.6.1.102"/>
    </reaction>
</comment>
<dbReference type="SUPFAM" id="SSF53383">
    <property type="entry name" value="PLP-dependent transferases"/>
    <property type="match status" value="1"/>
</dbReference>
<keyword evidence="5 11" id="KW-0663">Pyridoxal phosphate</keyword>
<name>A0A419F4W2_9BACT</name>
<comment type="similarity">
    <text evidence="6 12">Belongs to the DegT/DnrJ/EryC1 family.</text>
</comment>
<evidence type="ECO:0000256" key="9">
    <source>
        <dbReference type="ARBA" id="ARBA00074221"/>
    </source>
</evidence>
<evidence type="ECO:0000313" key="14">
    <source>
        <dbReference type="Proteomes" id="UP000285961"/>
    </source>
</evidence>
<evidence type="ECO:0000256" key="11">
    <source>
        <dbReference type="PIRSR" id="PIRSR000390-2"/>
    </source>
</evidence>
<evidence type="ECO:0000256" key="8">
    <source>
        <dbReference type="ARBA" id="ARBA00066317"/>
    </source>
</evidence>
<protein>
    <recommendedName>
        <fullName evidence="9">GDP-perosamine synthase</fullName>
        <ecNumber evidence="8">2.6.1.102</ecNumber>
    </recommendedName>
</protein>
<dbReference type="CDD" id="cd00616">
    <property type="entry name" value="AHBA_syn"/>
    <property type="match status" value="1"/>
</dbReference>
<dbReference type="PANTHER" id="PTHR30244">
    <property type="entry name" value="TRANSAMINASE"/>
    <property type="match status" value="1"/>
</dbReference>
<dbReference type="Pfam" id="PF01041">
    <property type="entry name" value="DegT_DnrJ_EryC1"/>
    <property type="match status" value="1"/>
</dbReference>
<evidence type="ECO:0000313" key="13">
    <source>
        <dbReference type="EMBL" id="RJP73361.1"/>
    </source>
</evidence>
<dbReference type="Gene3D" id="3.90.1150.10">
    <property type="entry name" value="Aspartate Aminotransferase, domain 1"/>
    <property type="match status" value="1"/>
</dbReference>
<dbReference type="EC" id="2.6.1.102" evidence="8"/>
<keyword evidence="4 13" id="KW-0808">Transferase</keyword>
<evidence type="ECO:0000256" key="12">
    <source>
        <dbReference type="RuleBase" id="RU004508"/>
    </source>
</evidence>
<evidence type="ECO:0000256" key="7">
    <source>
        <dbReference type="ARBA" id="ARBA00051587"/>
    </source>
</evidence>
<feature type="active site" description="Proton acceptor" evidence="10">
    <location>
        <position position="186"/>
    </location>
</feature>
<keyword evidence="3 13" id="KW-0032">Aminotransferase</keyword>
<dbReference type="PIRSF" id="PIRSF000390">
    <property type="entry name" value="PLP_StrS"/>
    <property type="match status" value="1"/>
</dbReference>
<reference evidence="13 14" key="1">
    <citation type="journal article" date="2017" name="ISME J.">
        <title>Energy and carbon metabolisms in a deep terrestrial subsurface fluid microbial community.</title>
        <authorList>
            <person name="Momper L."/>
            <person name="Jungbluth S.P."/>
            <person name="Lee M.D."/>
            <person name="Amend J.P."/>
        </authorList>
    </citation>
    <scope>NUCLEOTIDE SEQUENCE [LARGE SCALE GENOMIC DNA]</scope>
    <source>
        <strain evidence="13">SURF_17</strain>
    </source>
</reference>
<evidence type="ECO:0000256" key="4">
    <source>
        <dbReference type="ARBA" id="ARBA00022679"/>
    </source>
</evidence>
<comment type="cofactor">
    <cofactor evidence="1">
        <name>pyridoxal 5'-phosphate</name>
        <dbReference type="ChEBI" id="CHEBI:597326"/>
    </cofactor>
</comment>
<dbReference type="InterPro" id="IPR015422">
    <property type="entry name" value="PyrdxlP-dep_Trfase_small"/>
</dbReference>
<evidence type="ECO:0000256" key="2">
    <source>
        <dbReference type="ARBA" id="ARBA00005125"/>
    </source>
</evidence>
<organism evidence="13 14">
    <name type="scientific">Candidatus Abyssobacteria bacterium SURF_17</name>
    <dbReference type="NCBI Taxonomy" id="2093361"/>
    <lineage>
        <taxon>Bacteria</taxon>
        <taxon>Pseudomonadati</taxon>
        <taxon>Candidatus Hydrogenedentota</taxon>
        <taxon>Candidatus Abyssobacteria</taxon>
    </lineage>
</organism>